<proteinExistence type="predicted"/>
<dbReference type="GO" id="GO:0003678">
    <property type="term" value="F:DNA helicase activity"/>
    <property type="evidence" value="ECO:0007669"/>
    <property type="project" value="TreeGrafter"/>
</dbReference>
<accession>L8HCZ0</accession>
<dbReference type="GO" id="GO:0006289">
    <property type="term" value="P:nucleotide-excision repair"/>
    <property type="evidence" value="ECO:0007669"/>
    <property type="project" value="TreeGrafter"/>
</dbReference>
<dbReference type="EMBL" id="KB007885">
    <property type="protein sequence ID" value="ELR22266.1"/>
    <property type="molecule type" value="Genomic_DNA"/>
</dbReference>
<dbReference type="OrthoDB" id="19182at2759"/>
<dbReference type="GO" id="GO:1990918">
    <property type="term" value="P:double-strand break repair involved in meiotic recombination"/>
    <property type="evidence" value="ECO:0007669"/>
    <property type="project" value="TreeGrafter"/>
</dbReference>
<dbReference type="InterPro" id="IPR027417">
    <property type="entry name" value="P-loop_NTPase"/>
</dbReference>
<dbReference type="GO" id="GO:0005634">
    <property type="term" value="C:nucleus"/>
    <property type="evidence" value="ECO:0007669"/>
    <property type="project" value="TreeGrafter"/>
</dbReference>
<dbReference type="GeneID" id="14923195"/>
<dbReference type="RefSeq" id="XP_004367522.1">
    <property type="nucleotide sequence ID" value="XM_004367465.1"/>
</dbReference>
<dbReference type="PANTHER" id="PTHR11472:SF47">
    <property type="entry name" value="FANCONI ANEMIA GROUP J PROTEIN"/>
    <property type="match status" value="1"/>
</dbReference>
<dbReference type="Proteomes" id="UP000011083">
    <property type="component" value="Unassembled WGS sequence"/>
</dbReference>
<gene>
    <name evidence="1" type="ORF">ACA1_251480</name>
</gene>
<dbReference type="AlphaFoldDB" id="L8HCZ0"/>
<evidence type="ECO:0000313" key="1">
    <source>
        <dbReference type="EMBL" id="ELR22266.1"/>
    </source>
</evidence>
<evidence type="ECO:0000313" key="2">
    <source>
        <dbReference type="Proteomes" id="UP000011083"/>
    </source>
</evidence>
<reference evidence="1 2" key="1">
    <citation type="journal article" date="2013" name="Genome Biol.">
        <title>Genome of Acanthamoeba castellanii highlights extensive lateral gene transfer and early evolution of tyrosine kinase signaling.</title>
        <authorList>
            <person name="Clarke M."/>
            <person name="Lohan A.J."/>
            <person name="Liu B."/>
            <person name="Lagkouvardos I."/>
            <person name="Roy S."/>
            <person name="Zafar N."/>
            <person name="Bertelli C."/>
            <person name="Schilde C."/>
            <person name="Kianianmomeni A."/>
            <person name="Burglin T.R."/>
            <person name="Frech C."/>
            <person name="Turcotte B."/>
            <person name="Kopec K.O."/>
            <person name="Synnott J.M."/>
            <person name="Choo C."/>
            <person name="Paponov I."/>
            <person name="Finkler A."/>
            <person name="Soon Heng Tan C."/>
            <person name="Hutchins A.P."/>
            <person name="Weinmeier T."/>
            <person name="Rattei T."/>
            <person name="Chu J.S."/>
            <person name="Gimenez G."/>
            <person name="Irimia M."/>
            <person name="Rigden D.J."/>
            <person name="Fitzpatrick D.A."/>
            <person name="Lorenzo-Morales J."/>
            <person name="Bateman A."/>
            <person name="Chiu C.H."/>
            <person name="Tang P."/>
            <person name="Hegemann P."/>
            <person name="Fromm H."/>
            <person name="Raoult D."/>
            <person name="Greub G."/>
            <person name="Miranda-Saavedra D."/>
            <person name="Chen N."/>
            <person name="Nash P."/>
            <person name="Ginger M.L."/>
            <person name="Horn M."/>
            <person name="Schaap P."/>
            <person name="Caler L."/>
            <person name="Loftus B."/>
        </authorList>
    </citation>
    <scope>NUCLEOTIDE SEQUENCE [LARGE SCALE GENOMIC DNA]</scope>
    <source>
        <strain evidence="1 2">Neff</strain>
    </source>
</reference>
<dbReference type="PANTHER" id="PTHR11472">
    <property type="entry name" value="DNA REPAIR DEAD HELICASE RAD3/XP-D SUBFAMILY MEMBER"/>
    <property type="match status" value="1"/>
</dbReference>
<dbReference type="STRING" id="1257118.L8HCZ0"/>
<keyword evidence="2" id="KW-1185">Reference proteome</keyword>
<organism evidence="1 2">
    <name type="scientific">Acanthamoeba castellanii (strain ATCC 30010 / Neff)</name>
    <dbReference type="NCBI Taxonomy" id="1257118"/>
    <lineage>
        <taxon>Eukaryota</taxon>
        <taxon>Amoebozoa</taxon>
        <taxon>Discosea</taxon>
        <taxon>Longamoebia</taxon>
        <taxon>Centramoebida</taxon>
        <taxon>Acanthamoebidae</taxon>
        <taxon>Acanthamoeba</taxon>
    </lineage>
</organism>
<dbReference type="InterPro" id="IPR045028">
    <property type="entry name" value="DinG/Rad3-like"/>
</dbReference>
<sequence length="187" mass="20818">MLIGGYSVRFPFTPYPSQLLMMDRYGVGLQIGHGTGKTLSLLCAALAWQEKEKAAALQRTKEAQASKRTKLEVELSEEDVVQAFPSLDRHRQQMQKEAEEEAKYPRIFFGSRTHSQIAQLRRELERTAYRPTISAQGCGCSYKKNKKALINDAALQPGGELEVWDIEDLVALGSDLKGTATTPSLTN</sequence>
<dbReference type="VEuPathDB" id="AmoebaDB:ACA1_251480"/>
<dbReference type="Gene3D" id="3.40.50.300">
    <property type="entry name" value="P-loop containing nucleotide triphosphate hydrolases"/>
    <property type="match status" value="1"/>
</dbReference>
<protein>
    <submittedName>
        <fullName evidence="1">BRIP1 family protein</fullName>
    </submittedName>
</protein>
<name>L8HCZ0_ACACF</name>
<dbReference type="KEGG" id="acan:ACA1_251480"/>